<dbReference type="SUPFAM" id="SSF48264">
    <property type="entry name" value="Cytochrome P450"/>
    <property type="match status" value="1"/>
</dbReference>
<dbReference type="InterPro" id="IPR036396">
    <property type="entry name" value="Cyt_P450_sf"/>
</dbReference>
<dbReference type="PRINTS" id="PR00463">
    <property type="entry name" value="EP450I"/>
</dbReference>
<reference evidence="9 10" key="1">
    <citation type="submission" date="2016-03" db="EMBL/GenBank/DDBJ databases">
        <title>Choanephora cucurbitarum.</title>
        <authorList>
            <person name="Min B."/>
            <person name="Park H."/>
            <person name="Park J.-H."/>
            <person name="Shin H.-D."/>
            <person name="Choi I.-G."/>
        </authorList>
    </citation>
    <scope>NUCLEOTIDE SEQUENCE [LARGE SCALE GENOMIC DNA]</scope>
    <source>
        <strain evidence="9 10">KUS-F28377</strain>
    </source>
</reference>
<dbReference type="STRING" id="101091.A0A1C7NA34"/>
<keyword evidence="5 7" id="KW-0408">Iron</keyword>
<dbReference type="InterPro" id="IPR002401">
    <property type="entry name" value="Cyt_P450_E_grp-I"/>
</dbReference>
<dbReference type="PANTHER" id="PTHR24291:SF50">
    <property type="entry name" value="BIFUNCTIONAL ALBAFLAVENONE MONOOXYGENASE_TERPENE SYNTHASE"/>
    <property type="match status" value="1"/>
</dbReference>
<evidence type="ECO:0000256" key="2">
    <source>
        <dbReference type="ARBA" id="ARBA00022617"/>
    </source>
</evidence>
<comment type="cofactor">
    <cofactor evidence="7">
        <name>heme</name>
        <dbReference type="ChEBI" id="CHEBI:30413"/>
    </cofactor>
</comment>
<feature type="binding site" description="axial binding residue" evidence="7">
    <location>
        <position position="493"/>
    </location>
    <ligand>
        <name>heme</name>
        <dbReference type="ChEBI" id="CHEBI:30413"/>
    </ligand>
    <ligandPart>
        <name>Fe</name>
        <dbReference type="ChEBI" id="CHEBI:18248"/>
    </ligandPart>
</feature>
<dbReference type="GO" id="GO:0020037">
    <property type="term" value="F:heme binding"/>
    <property type="evidence" value="ECO:0007669"/>
    <property type="project" value="InterPro"/>
</dbReference>
<comment type="similarity">
    <text evidence="1 8">Belongs to the cytochrome P450 family.</text>
</comment>
<evidence type="ECO:0000313" key="10">
    <source>
        <dbReference type="Proteomes" id="UP000093000"/>
    </source>
</evidence>
<dbReference type="PRINTS" id="PR00385">
    <property type="entry name" value="P450"/>
</dbReference>
<evidence type="ECO:0000256" key="5">
    <source>
        <dbReference type="ARBA" id="ARBA00023004"/>
    </source>
</evidence>
<dbReference type="InParanoid" id="A0A1C7NA34"/>
<keyword evidence="10" id="KW-1185">Reference proteome</keyword>
<dbReference type="InterPro" id="IPR001128">
    <property type="entry name" value="Cyt_P450"/>
</dbReference>
<keyword evidence="3 7" id="KW-0479">Metal-binding</keyword>
<proteinExistence type="inferred from homology"/>
<keyword evidence="6 8" id="KW-0503">Monooxygenase</keyword>
<dbReference type="PROSITE" id="PS00086">
    <property type="entry name" value="CYTOCHROME_P450"/>
    <property type="match status" value="1"/>
</dbReference>
<keyword evidence="2 7" id="KW-0349">Heme</keyword>
<dbReference type="GO" id="GO:0005506">
    <property type="term" value="F:iron ion binding"/>
    <property type="evidence" value="ECO:0007669"/>
    <property type="project" value="InterPro"/>
</dbReference>
<dbReference type="EMBL" id="LUGH01000347">
    <property type="protein sequence ID" value="OBZ85901.1"/>
    <property type="molecule type" value="Genomic_DNA"/>
</dbReference>
<evidence type="ECO:0000256" key="7">
    <source>
        <dbReference type="PIRSR" id="PIRSR602401-1"/>
    </source>
</evidence>
<evidence type="ECO:0000313" key="9">
    <source>
        <dbReference type="EMBL" id="OBZ85901.1"/>
    </source>
</evidence>
<evidence type="ECO:0000256" key="1">
    <source>
        <dbReference type="ARBA" id="ARBA00010617"/>
    </source>
</evidence>
<evidence type="ECO:0000256" key="3">
    <source>
        <dbReference type="ARBA" id="ARBA00022723"/>
    </source>
</evidence>
<keyword evidence="4 8" id="KW-0560">Oxidoreductase</keyword>
<dbReference type="PANTHER" id="PTHR24291">
    <property type="entry name" value="CYTOCHROME P450 FAMILY 4"/>
    <property type="match status" value="1"/>
</dbReference>
<dbReference type="Pfam" id="PF00067">
    <property type="entry name" value="p450"/>
    <property type="match status" value="1"/>
</dbReference>
<dbReference type="AlphaFoldDB" id="A0A1C7NA34"/>
<comment type="caution">
    <text evidence="9">The sequence shown here is derived from an EMBL/GenBank/DDBJ whole genome shotgun (WGS) entry which is preliminary data.</text>
</comment>
<dbReference type="GO" id="GO:0016705">
    <property type="term" value="F:oxidoreductase activity, acting on paired donors, with incorporation or reduction of molecular oxygen"/>
    <property type="evidence" value="ECO:0007669"/>
    <property type="project" value="InterPro"/>
</dbReference>
<name>A0A1C7NA34_9FUNG</name>
<organism evidence="9 10">
    <name type="scientific">Choanephora cucurbitarum</name>
    <dbReference type="NCBI Taxonomy" id="101091"/>
    <lineage>
        <taxon>Eukaryota</taxon>
        <taxon>Fungi</taxon>
        <taxon>Fungi incertae sedis</taxon>
        <taxon>Mucoromycota</taxon>
        <taxon>Mucoromycotina</taxon>
        <taxon>Mucoromycetes</taxon>
        <taxon>Mucorales</taxon>
        <taxon>Mucorineae</taxon>
        <taxon>Choanephoraceae</taxon>
        <taxon>Choanephoroideae</taxon>
        <taxon>Choanephora</taxon>
    </lineage>
</organism>
<evidence type="ECO:0000256" key="8">
    <source>
        <dbReference type="RuleBase" id="RU000461"/>
    </source>
</evidence>
<evidence type="ECO:0000256" key="4">
    <source>
        <dbReference type="ARBA" id="ARBA00023002"/>
    </source>
</evidence>
<evidence type="ECO:0000256" key="6">
    <source>
        <dbReference type="ARBA" id="ARBA00023033"/>
    </source>
</evidence>
<protein>
    <submittedName>
        <fullName evidence="9">Leukotriene-B(4) omega-hydroxylase 2</fullName>
    </submittedName>
</protein>
<dbReference type="OrthoDB" id="1470350at2759"/>
<dbReference type="Proteomes" id="UP000093000">
    <property type="component" value="Unassembled WGS sequence"/>
</dbReference>
<sequence>MVLVADLIANSQHQFNFWIHRILPQLRKKTGVISVGAAVILTLLYNTLQKFNRPPKQLRHLPYISYFTFLKYSFRDALFETFSKEMTMPLVRSNGIYMRPTVEGWSVQVANPIAVKQILLKPESSFPKANSNVGTPDTLIHKFIGGPNIVLLSGKDWKRHRKIANPAFQRSMPVKTFGHLTSKMYQAMEDLGTDTVDVFDLFERWTLDAIGITGFGKSVFVSLENTADSQETHIDFDFNALGDRNNKWVHYYDSVKDGMSNPFYIFFPSFDTKFVRFIKKRKQIHDNLEKFLANIDMMIEQKRKQVHEKAHTVRDEDKDLLTLMIESGLSEGEDKLSVDELRSNLCIFFLAGHDTTANTLAFALYELAKNPELQEKARKEALEILGDAPEDVIPTIEQTKQMTYINMVIKETMRRHTPVYSTTNRVALEDLELAGNYIPKGSELSVDIYNLHHNPDVWHDPYQFKPERFIPGGEADQHQGIGWVPFSNGGRQCIGMNFSLAEQRVVLSMMLRKFKWSLPPNSPHRDAIQKRGIAWGLVITRETLDITFEKRY</sequence>
<dbReference type="InterPro" id="IPR017972">
    <property type="entry name" value="Cyt_P450_CS"/>
</dbReference>
<dbReference type="Gene3D" id="1.10.630.10">
    <property type="entry name" value="Cytochrome P450"/>
    <property type="match status" value="1"/>
</dbReference>
<dbReference type="InterPro" id="IPR050196">
    <property type="entry name" value="Cytochrome_P450_Monoox"/>
</dbReference>
<gene>
    <name evidence="9" type="primary">Cyp4f3</name>
    <name evidence="9" type="ORF">A0J61_06047</name>
</gene>
<accession>A0A1C7NA34</accession>
<dbReference type="GO" id="GO:0004497">
    <property type="term" value="F:monooxygenase activity"/>
    <property type="evidence" value="ECO:0007669"/>
    <property type="project" value="UniProtKB-KW"/>
</dbReference>